<reference evidence="2 3" key="1">
    <citation type="submission" date="2019-03" db="EMBL/GenBank/DDBJ databases">
        <title>Genomic Encyclopedia of Type Strains, Phase IV (KMG-IV): sequencing the most valuable type-strain genomes for metagenomic binning, comparative biology and taxonomic classification.</title>
        <authorList>
            <person name="Goeker M."/>
        </authorList>
    </citation>
    <scope>NUCLEOTIDE SEQUENCE [LARGE SCALE GENOMIC DNA]</scope>
    <source>
        <strain evidence="2 3">DSM 28287</strain>
    </source>
</reference>
<protein>
    <submittedName>
        <fullName evidence="2">DNA-binding XRE family transcriptional regulator</fullName>
    </submittedName>
</protein>
<keyword evidence="3" id="KW-1185">Reference proteome</keyword>
<organism evidence="2 3">
    <name type="scientific">Aminicella lysinilytica</name>
    <dbReference type="NCBI Taxonomy" id="433323"/>
    <lineage>
        <taxon>Bacteria</taxon>
        <taxon>Bacillati</taxon>
        <taxon>Bacillota</taxon>
        <taxon>Clostridia</taxon>
        <taxon>Peptostreptococcales</taxon>
        <taxon>Anaerovoracaceae</taxon>
        <taxon>Aminicella</taxon>
    </lineage>
</organism>
<evidence type="ECO:0000259" key="1">
    <source>
        <dbReference type="PROSITE" id="PS50943"/>
    </source>
</evidence>
<sequence length="138" mass="15612">MDDNLQNKIFSYNLNKLLSMHEVSQAEAAKAIGVSPQTFNTWSKGIAIPRMGSIQKLADYFNVNKSDLIDCKNELNQSIVPHNEVILMSSYRKLNSEGQQRVIEYTDDLLSSGKYSDTEDPFAEVRREVANIKIPKAE</sequence>
<dbReference type="RefSeq" id="WP_133527516.1">
    <property type="nucleotide sequence ID" value="NZ_SNXO01000002.1"/>
</dbReference>
<dbReference type="Gene3D" id="1.10.260.40">
    <property type="entry name" value="lambda repressor-like DNA-binding domains"/>
    <property type="match status" value="1"/>
</dbReference>
<keyword evidence="2" id="KW-0238">DNA-binding</keyword>
<dbReference type="InterPro" id="IPR010982">
    <property type="entry name" value="Lambda_DNA-bd_dom_sf"/>
</dbReference>
<dbReference type="Proteomes" id="UP000295500">
    <property type="component" value="Unassembled WGS sequence"/>
</dbReference>
<dbReference type="Pfam" id="PF13443">
    <property type="entry name" value="HTH_26"/>
    <property type="match status" value="1"/>
</dbReference>
<dbReference type="AlphaFoldDB" id="A0A4R6QAX8"/>
<evidence type="ECO:0000313" key="2">
    <source>
        <dbReference type="EMBL" id="TDP59814.1"/>
    </source>
</evidence>
<dbReference type="InterPro" id="IPR001387">
    <property type="entry name" value="Cro/C1-type_HTH"/>
</dbReference>
<comment type="caution">
    <text evidence="2">The sequence shown here is derived from an EMBL/GenBank/DDBJ whole genome shotgun (WGS) entry which is preliminary data.</text>
</comment>
<dbReference type="SUPFAM" id="SSF47413">
    <property type="entry name" value="lambda repressor-like DNA-binding domains"/>
    <property type="match status" value="1"/>
</dbReference>
<dbReference type="EMBL" id="SNXO01000002">
    <property type="protein sequence ID" value="TDP59814.1"/>
    <property type="molecule type" value="Genomic_DNA"/>
</dbReference>
<dbReference type="PROSITE" id="PS50943">
    <property type="entry name" value="HTH_CROC1"/>
    <property type="match status" value="1"/>
</dbReference>
<dbReference type="GO" id="GO:0003677">
    <property type="term" value="F:DNA binding"/>
    <property type="evidence" value="ECO:0007669"/>
    <property type="project" value="UniProtKB-KW"/>
</dbReference>
<feature type="domain" description="HTH cro/C1-type" evidence="1">
    <location>
        <begin position="24"/>
        <end position="68"/>
    </location>
</feature>
<dbReference type="SMART" id="SM00530">
    <property type="entry name" value="HTH_XRE"/>
    <property type="match status" value="1"/>
</dbReference>
<accession>A0A4R6QAX8</accession>
<proteinExistence type="predicted"/>
<dbReference type="CDD" id="cd00093">
    <property type="entry name" value="HTH_XRE"/>
    <property type="match status" value="1"/>
</dbReference>
<gene>
    <name evidence="2" type="ORF">EV211_10256</name>
</gene>
<dbReference type="OrthoDB" id="1653613at2"/>
<name>A0A4R6QAX8_9FIRM</name>
<evidence type="ECO:0000313" key="3">
    <source>
        <dbReference type="Proteomes" id="UP000295500"/>
    </source>
</evidence>